<dbReference type="EMBL" id="FONA01000014">
    <property type="protein sequence ID" value="SFE58166.1"/>
    <property type="molecule type" value="Genomic_DNA"/>
</dbReference>
<dbReference type="RefSeq" id="WP_010527787.1">
    <property type="nucleotide sequence ID" value="NZ_AFSL01000063.1"/>
</dbReference>
<reference evidence="8 9" key="1">
    <citation type="submission" date="2016-10" db="EMBL/GenBank/DDBJ databases">
        <authorList>
            <person name="de Groot N.N."/>
        </authorList>
    </citation>
    <scope>NUCLEOTIDE SEQUENCE [LARGE SCALE GENOMIC DNA]</scope>
    <source>
        <strain evidence="8 9">DSM 19012</strain>
    </source>
</reference>
<organism evidence="8 9">
    <name type="scientific">Thermophagus xiamenensis</name>
    <dbReference type="NCBI Taxonomy" id="385682"/>
    <lineage>
        <taxon>Bacteria</taxon>
        <taxon>Pseudomonadati</taxon>
        <taxon>Bacteroidota</taxon>
        <taxon>Bacteroidia</taxon>
        <taxon>Marinilabiliales</taxon>
        <taxon>Marinilabiliaceae</taxon>
        <taxon>Thermophagus</taxon>
    </lineage>
</organism>
<evidence type="ECO:0000256" key="5">
    <source>
        <dbReference type="ARBA" id="ARBA00022989"/>
    </source>
</evidence>
<evidence type="ECO:0000256" key="6">
    <source>
        <dbReference type="ARBA" id="ARBA00023136"/>
    </source>
</evidence>
<evidence type="ECO:0000256" key="4">
    <source>
        <dbReference type="ARBA" id="ARBA00022692"/>
    </source>
</evidence>
<dbReference type="STRING" id="385682.SAMN05444380_1143"/>
<dbReference type="Pfam" id="PF01899">
    <property type="entry name" value="MNHE"/>
    <property type="match status" value="1"/>
</dbReference>
<evidence type="ECO:0000256" key="7">
    <source>
        <dbReference type="SAM" id="Phobius"/>
    </source>
</evidence>
<protein>
    <submittedName>
        <fullName evidence="8">Multicomponent K+:H+ antiporter subunit E/multicomponent Na+:H+ antiporter subunit E</fullName>
    </submittedName>
</protein>
<comment type="similarity">
    <text evidence="2">Belongs to the CPA3 antiporters (TC 2.A.63) subunit E family.</text>
</comment>
<keyword evidence="4 7" id="KW-0812">Transmembrane</keyword>
<feature type="transmembrane region" description="Helical" evidence="7">
    <location>
        <begin position="6"/>
        <end position="29"/>
    </location>
</feature>
<evidence type="ECO:0000256" key="1">
    <source>
        <dbReference type="ARBA" id="ARBA00004651"/>
    </source>
</evidence>
<keyword evidence="5 7" id="KW-1133">Transmembrane helix</keyword>
<gene>
    <name evidence="8" type="ORF">SAMN05444380_1143</name>
</gene>
<evidence type="ECO:0000256" key="2">
    <source>
        <dbReference type="ARBA" id="ARBA00006228"/>
    </source>
</evidence>
<evidence type="ECO:0000313" key="8">
    <source>
        <dbReference type="EMBL" id="SFE58166.1"/>
    </source>
</evidence>
<keyword evidence="6 7" id="KW-0472">Membrane</keyword>
<dbReference type="OrthoDB" id="9800498at2"/>
<accession>A0A1I2BPU9</accession>
<evidence type="ECO:0000256" key="3">
    <source>
        <dbReference type="ARBA" id="ARBA00022475"/>
    </source>
</evidence>
<dbReference type="InParanoid" id="A0A1I2BPU9"/>
<dbReference type="AlphaFoldDB" id="A0A1I2BPU9"/>
<keyword evidence="9" id="KW-1185">Reference proteome</keyword>
<dbReference type="InterPro" id="IPR002758">
    <property type="entry name" value="Cation_antiport_E"/>
</dbReference>
<dbReference type="GO" id="GO:0008324">
    <property type="term" value="F:monoatomic cation transmembrane transporter activity"/>
    <property type="evidence" value="ECO:0007669"/>
    <property type="project" value="InterPro"/>
</dbReference>
<sequence length="105" mass="12206">MKLIYFLYFFIFYAFKVIDAGLGVSYQILKGSRGDDGIVVKYHPSVKKKWQIVLLFNLISMTPGSMSIDIDENDNTILVHLLNRKDRTEFIRVTQKIEQFLSKAL</sequence>
<comment type="subcellular location">
    <subcellularLocation>
        <location evidence="1">Cell membrane</location>
        <topology evidence="1">Multi-pass membrane protein</topology>
    </subcellularLocation>
</comment>
<keyword evidence="3" id="KW-1003">Cell membrane</keyword>
<evidence type="ECO:0000313" key="9">
    <source>
        <dbReference type="Proteomes" id="UP000181976"/>
    </source>
</evidence>
<dbReference type="PANTHER" id="PTHR34584:SF1">
    <property type="entry name" value="NA(+)_H(+) ANTIPORTER SUBUNIT E1"/>
    <property type="match status" value="1"/>
</dbReference>
<dbReference type="PANTHER" id="PTHR34584">
    <property type="entry name" value="NA(+)/H(+) ANTIPORTER SUBUNIT E1"/>
    <property type="match status" value="1"/>
</dbReference>
<dbReference type="eggNOG" id="COG1863">
    <property type="taxonomic scope" value="Bacteria"/>
</dbReference>
<name>A0A1I2BPU9_9BACT</name>
<dbReference type="Proteomes" id="UP000181976">
    <property type="component" value="Unassembled WGS sequence"/>
</dbReference>
<dbReference type="GO" id="GO:0005886">
    <property type="term" value="C:plasma membrane"/>
    <property type="evidence" value="ECO:0007669"/>
    <property type="project" value="UniProtKB-SubCell"/>
</dbReference>
<proteinExistence type="inferred from homology"/>